<sequence>MARTRNTSRTSIEDTTPRRQNPPRITKSRITQLTDHSTSSELSSQEDANDIGSLKYFDYDTNEYGPARGTNKTTKAVSVAVRTAKAASTRHGASRAKKRKSVSRRKSDSKGGKATPPKRKRTHTSCGPSSPSKRSRQSPKQEREPIIYSGSIIPNWRDTRIPVECWSDIFYYAAYDSAMGSLAANWLLQVATSCHFFTEPAIDTLYRYPTIRHRAKAKKLASLLELPVAGTTFNYRCKIEALHLDIHVVPATILYQLIHPLPRLRELIIYTPYDQPPYRELEKSIRWHYSANLFQALLPGAQDATEAALKPYHSQLKSWEWSGRLVGGYVDGLKDISRIHELPSFATLTRLSFTNFQTPSLRKRLPRNDDEAAEFFNEDSAHIEAIAESLNKLPALSHLVFESSTVMNDHMLTLLPRGLLHLELINCWEIRSFDLAAFLLDKGGEMRILSLHHNQSLDLGFLTDLAETCPKLRELDMNLSYYQLHESASDSDPMYDQVLLPNQVPHWPSSIRVINIEHIRDWSVEAAEMFFQTLIDNAPNLPNLRHLSVKTMLDIPWQSRATMRTAWREKIEKVFLRPLSSPPRDIRTLQPKGPEQTYMTPTPKPSKKSSLPPTPPSRRSTRFADHESASSENRKSSLRNSGGVVIRKSYRDPDTDEDTLPDSESSDNDASNDHSDMASSDTPLPEHGLCKTVNIVFDNQKVRELQYGMEDFQTDNNGSDDDEWDGDYESDDPVLQF</sequence>
<reference evidence="2 3" key="1">
    <citation type="journal article" date="2017" name="BMC Genomics">
        <title>Chromosome level assembly and secondary metabolite potential of the parasitic fungus Cordyceps militaris.</title>
        <authorList>
            <person name="Kramer G.J."/>
            <person name="Nodwell J.R."/>
        </authorList>
    </citation>
    <scope>NUCLEOTIDE SEQUENCE [LARGE SCALE GENOMIC DNA]</scope>
    <source>
        <strain evidence="2 3">ATCC 34164</strain>
    </source>
</reference>
<feature type="compositionally biased region" description="Basic residues" evidence="1">
    <location>
        <begin position="92"/>
        <end position="104"/>
    </location>
</feature>
<dbReference type="AlphaFoldDB" id="A0A2H4SJ70"/>
<feature type="compositionally biased region" description="Polar residues" evidence="1">
    <location>
        <begin position="1"/>
        <end position="10"/>
    </location>
</feature>
<dbReference type="PANTHER" id="PTHR34755:SF4">
    <property type="entry name" value="F-BOX DOMAIN-CONTAINING PROTEIN"/>
    <property type="match status" value="1"/>
</dbReference>
<organism evidence="2 3">
    <name type="scientific">Cordyceps militaris</name>
    <name type="common">Caterpillar fungus</name>
    <name type="synonym">Clavaria militaris</name>
    <dbReference type="NCBI Taxonomy" id="73501"/>
    <lineage>
        <taxon>Eukaryota</taxon>
        <taxon>Fungi</taxon>
        <taxon>Dikarya</taxon>
        <taxon>Ascomycota</taxon>
        <taxon>Pezizomycotina</taxon>
        <taxon>Sordariomycetes</taxon>
        <taxon>Hypocreomycetidae</taxon>
        <taxon>Hypocreales</taxon>
        <taxon>Cordycipitaceae</taxon>
        <taxon>Cordyceps</taxon>
    </lineage>
</organism>
<feature type="compositionally biased region" description="Acidic residues" evidence="1">
    <location>
        <begin position="718"/>
        <end position="737"/>
    </location>
</feature>
<name>A0A2H4SJ70_CORMI</name>
<dbReference type="OrthoDB" id="5395390at2759"/>
<dbReference type="PANTHER" id="PTHR34755">
    <property type="entry name" value="SERINE/ARGININE REPETITIVE MATRIX PROTEIN 3-RELATED"/>
    <property type="match status" value="1"/>
</dbReference>
<evidence type="ECO:0000313" key="2">
    <source>
        <dbReference type="EMBL" id="ATY63154.1"/>
    </source>
</evidence>
<protein>
    <submittedName>
        <fullName evidence="2">Uncharacterized protein</fullName>
    </submittedName>
</protein>
<feature type="region of interest" description="Disordered" evidence="1">
    <location>
        <begin position="65"/>
        <end position="144"/>
    </location>
</feature>
<feature type="compositionally biased region" description="Acidic residues" evidence="1">
    <location>
        <begin position="654"/>
        <end position="667"/>
    </location>
</feature>
<evidence type="ECO:0000256" key="1">
    <source>
        <dbReference type="SAM" id="MobiDB-lite"/>
    </source>
</evidence>
<gene>
    <name evidence="2" type="ORF">A9K55_008193</name>
</gene>
<feature type="region of interest" description="Disordered" evidence="1">
    <location>
        <begin position="581"/>
        <end position="687"/>
    </location>
</feature>
<dbReference type="VEuPathDB" id="FungiDB:CCM_06712"/>
<evidence type="ECO:0000313" key="3">
    <source>
        <dbReference type="Proteomes" id="UP000323067"/>
    </source>
</evidence>
<dbReference type="SUPFAM" id="SSF52047">
    <property type="entry name" value="RNI-like"/>
    <property type="match status" value="1"/>
</dbReference>
<dbReference type="EMBL" id="CP023324">
    <property type="protein sequence ID" value="ATY63154.1"/>
    <property type="molecule type" value="Genomic_DNA"/>
</dbReference>
<feature type="compositionally biased region" description="Basic and acidic residues" evidence="1">
    <location>
        <begin position="622"/>
        <end position="635"/>
    </location>
</feature>
<feature type="compositionally biased region" description="Polar residues" evidence="1">
    <location>
        <begin position="28"/>
        <end position="46"/>
    </location>
</feature>
<dbReference type="InterPro" id="IPR032675">
    <property type="entry name" value="LRR_dom_sf"/>
</dbReference>
<feature type="region of interest" description="Disordered" evidence="1">
    <location>
        <begin position="708"/>
        <end position="737"/>
    </location>
</feature>
<dbReference type="Proteomes" id="UP000323067">
    <property type="component" value="Chromosome vii"/>
</dbReference>
<dbReference type="InterPro" id="IPR052109">
    <property type="entry name" value="SRRM_Domain-Containing"/>
</dbReference>
<accession>A0A2H4SJ70</accession>
<feature type="region of interest" description="Disordered" evidence="1">
    <location>
        <begin position="1"/>
        <end position="49"/>
    </location>
</feature>
<dbReference type="VEuPathDB" id="FungiDB:A9K55_008193"/>
<proteinExistence type="predicted"/>
<dbReference type="Gene3D" id="3.80.10.10">
    <property type="entry name" value="Ribonuclease Inhibitor"/>
    <property type="match status" value="1"/>
</dbReference>